<feature type="signal peptide" evidence="1">
    <location>
        <begin position="1"/>
        <end position="27"/>
    </location>
</feature>
<dbReference type="GO" id="GO:0000272">
    <property type="term" value="P:polysaccharide catabolic process"/>
    <property type="evidence" value="ECO:0007669"/>
    <property type="project" value="InterPro"/>
</dbReference>
<comment type="caution">
    <text evidence="3">The sequence shown here is derived from an EMBL/GenBank/DDBJ whole genome shotgun (WGS) entry which is preliminary data.</text>
</comment>
<dbReference type="PROSITE" id="PS51766">
    <property type="entry name" value="DOCKERIN"/>
    <property type="match status" value="2"/>
</dbReference>
<name>A0AB36TL43_ACETH</name>
<dbReference type="InterPro" id="IPR036439">
    <property type="entry name" value="Dockerin_dom_sf"/>
</dbReference>
<accession>A0AB36TL43</accession>
<feature type="domain" description="Dockerin" evidence="2">
    <location>
        <begin position="106"/>
        <end position="174"/>
    </location>
</feature>
<dbReference type="SUPFAM" id="SSF63446">
    <property type="entry name" value="Type I dockerin domain"/>
    <property type="match status" value="2"/>
</dbReference>
<proteinExistence type="predicted"/>
<evidence type="ECO:0000313" key="4">
    <source>
        <dbReference type="Proteomes" id="UP000223596"/>
    </source>
</evidence>
<reference evidence="3 4" key="1">
    <citation type="submission" date="2017-09" db="EMBL/GenBank/DDBJ databases">
        <title>Evaluation of Pacific Biosciences Sequencing Technology to Finishing C. thermocellum Genome Sequences.</title>
        <authorList>
            <person name="Brown S."/>
        </authorList>
    </citation>
    <scope>NUCLEOTIDE SEQUENCE [LARGE SCALE GENOMIC DNA]</scope>
    <source>
        <strain evidence="3 4">AD2</strain>
    </source>
</reference>
<dbReference type="GO" id="GO:0004553">
    <property type="term" value="F:hydrolase activity, hydrolyzing O-glycosyl compounds"/>
    <property type="evidence" value="ECO:0007669"/>
    <property type="project" value="InterPro"/>
</dbReference>
<dbReference type="Pfam" id="PF00404">
    <property type="entry name" value="Dockerin_1"/>
    <property type="match status" value="2"/>
</dbReference>
<dbReference type="CDD" id="cd14256">
    <property type="entry name" value="Dockerin_I"/>
    <property type="match status" value="2"/>
</dbReference>
<feature type="chain" id="PRO_5044266798" evidence="1">
    <location>
        <begin position="28"/>
        <end position="178"/>
    </location>
</feature>
<dbReference type="Gene3D" id="1.10.1330.10">
    <property type="entry name" value="Dockerin domain"/>
    <property type="match status" value="2"/>
</dbReference>
<evidence type="ECO:0000313" key="3">
    <source>
        <dbReference type="EMBL" id="PFH04241.1"/>
    </source>
</evidence>
<dbReference type="GeneID" id="35804678"/>
<dbReference type="InterPro" id="IPR002105">
    <property type="entry name" value="Dockerin_1_rpt"/>
</dbReference>
<keyword evidence="1" id="KW-0732">Signal</keyword>
<protein>
    <submittedName>
        <fullName evidence="3">Dockerin type I repeat protein</fullName>
    </submittedName>
</protein>
<dbReference type="Proteomes" id="UP000223596">
    <property type="component" value="Unassembled WGS sequence"/>
</dbReference>
<sequence length="178" mass="19420">MKKKIALLTVVLIVAMVVLGGSMTAYAGHQCSVTVIIGDVNLDGSVDSIDLALLYNTTYYAVPLPNRLQYIAADVNYDSSCTMLDFYMLEDYLLGRISSFPAGQTYTVYYGDLNGDQLVTTTDQSLLSDYLLGRINLTFRQYVSADVNGDGTVDGIDLAIITAYINGQIQHFPVCPQS</sequence>
<organism evidence="3 4">
    <name type="scientific">Acetivibrio thermocellus AD2</name>
    <dbReference type="NCBI Taxonomy" id="1138384"/>
    <lineage>
        <taxon>Bacteria</taxon>
        <taxon>Bacillati</taxon>
        <taxon>Bacillota</taxon>
        <taxon>Clostridia</taxon>
        <taxon>Eubacteriales</taxon>
        <taxon>Oscillospiraceae</taxon>
        <taxon>Acetivibrio</taxon>
    </lineage>
</organism>
<evidence type="ECO:0000256" key="1">
    <source>
        <dbReference type="SAM" id="SignalP"/>
    </source>
</evidence>
<gene>
    <name evidence="3" type="ORF">M972_113070</name>
</gene>
<dbReference type="AlphaFoldDB" id="A0AB36TL43"/>
<dbReference type="InterPro" id="IPR016134">
    <property type="entry name" value="Dockerin_dom"/>
</dbReference>
<dbReference type="EMBL" id="PDBW01000001">
    <property type="protein sequence ID" value="PFH04241.1"/>
    <property type="molecule type" value="Genomic_DNA"/>
</dbReference>
<feature type="domain" description="Dockerin" evidence="2">
    <location>
        <begin position="33"/>
        <end position="102"/>
    </location>
</feature>
<dbReference type="RefSeq" id="WP_003513507.1">
    <property type="nucleotide sequence ID" value="NZ_CP013828.1"/>
</dbReference>
<dbReference type="PROSITE" id="PS00018">
    <property type="entry name" value="EF_HAND_1"/>
    <property type="match status" value="1"/>
</dbReference>
<evidence type="ECO:0000259" key="2">
    <source>
        <dbReference type="PROSITE" id="PS51766"/>
    </source>
</evidence>
<dbReference type="InterPro" id="IPR018247">
    <property type="entry name" value="EF_Hand_1_Ca_BS"/>
</dbReference>